<name>A0A0F9EWX5_9ZZZZ</name>
<protein>
    <submittedName>
        <fullName evidence="1">Uncharacterized protein</fullName>
    </submittedName>
</protein>
<proteinExistence type="predicted"/>
<reference evidence="1" key="1">
    <citation type="journal article" date="2015" name="Nature">
        <title>Complex archaea that bridge the gap between prokaryotes and eukaryotes.</title>
        <authorList>
            <person name="Spang A."/>
            <person name="Saw J.H."/>
            <person name="Jorgensen S.L."/>
            <person name="Zaremba-Niedzwiedzka K."/>
            <person name="Martijn J."/>
            <person name="Lind A.E."/>
            <person name="van Eijk R."/>
            <person name="Schleper C."/>
            <person name="Guy L."/>
            <person name="Ettema T.J."/>
        </authorList>
    </citation>
    <scope>NUCLEOTIDE SEQUENCE</scope>
</reference>
<comment type="caution">
    <text evidence="1">The sequence shown here is derived from an EMBL/GenBank/DDBJ whole genome shotgun (WGS) entry which is preliminary data.</text>
</comment>
<accession>A0A0F9EWX5</accession>
<evidence type="ECO:0000313" key="1">
    <source>
        <dbReference type="EMBL" id="KKL78603.1"/>
    </source>
</evidence>
<dbReference type="AlphaFoldDB" id="A0A0F9EWX5"/>
<sequence length="237" mass="25444">DISQELILESGKLYKVAFATNNIAGGSLTPKIGGTSGTAITTDASHVQYIVASDTSGVTFSASTLFEGELDTVSVKQVTNAYDPGQGLSPPNGSMLVGIRTGFNRSDATGWGAVTVRNDNHQTTLYFPSNNFNPTANDGTGVADLNYAYTAHTWTWYVLEWGKLNSNVSQMRVCRINNGLSCGPWADFDGAFITTGNQITLGYVVFAEFWLSGPYLFRGHPFSYPDESLAEMFGEGG</sequence>
<gene>
    <name evidence="1" type="ORF">LCGC14_2023220</name>
</gene>
<organism evidence="1">
    <name type="scientific">marine sediment metagenome</name>
    <dbReference type="NCBI Taxonomy" id="412755"/>
    <lineage>
        <taxon>unclassified sequences</taxon>
        <taxon>metagenomes</taxon>
        <taxon>ecological metagenomes</taxon>
    </lineage>
</organism>
<feature type="non-terminal residue" evidence="1">
    <location>
        <position position="1"/>
    </location>
</feature>
<dbReference type="EMBL" id="LAZR01023408">
    <property type="protein sequence ID" value="KKL78603.1"/>
    <property type="molecule type" value="Genomic_DNA"/>
</dbReference>